<evidence type="ECO:0000256" key="6">
    <source>
        <dbReference type="ARBA" id="ARBA00022989"/>
    </source>
</evidence>
<dbReference type="GO" id="GO:0005886">
    <property type="term" value="C:plasma membrane"/>
    <property type="evidence" value="ECO:0007669"/>
    <property type="project" value="UniProtKB-SubCell"/>
</dbReference>
<accession>A0A1H9MTH4</accession>
<evidence type="ECO:0000313" key="10">
    <source>
        <dbReference type="Proteomes" id="UP000199687"/>
    </source>
</evidence>
<dbReference type="CDD" id="cd06550">
    <property type="entry name" value="TM_ABC_iron-siderophores_like"/>
    <property type="match status" value="1"/>
</dbReference>
<dbReference type="EMBL" id="FOGL01000002">
    <property type="protein sequence ID" value="SER26769.1"/>
    <property type="molecule type" value="Genomic_DNA"/>
</dbReference>
<proteinExistence type="inferred from homology"/>
<evidence type="ECO:0000256" key="1">
    <source>
        <dbReference type="ARBA" id="ARBA00004651"/>
    </source>
</evidence>
<dbReference type="Gene3D" id="1.10.3470.10">
    <property type="entry name" value="ABC transporter involved in vitamin B12 uptake, BtuC"/>
    <property type="match status" value="1"/>
</dbReference>
<protein>
    <submittedName>
        <fullName evidence="9">Iron complex transport system permease protein</fullName>
    </submittedName>
</protein>
<comment type="subcellular location">
    <subcellularLocation>
        <location evidence="1">Cell membrane</location>
        <topology evidence="1">Multi-pass membrane protein</topology>
    </subcellularLocation>
</comment>
<comment type="similarity">
    <text evidence="2">Belongs to the binding-protein-dependent transport system permease family. FecCD subfamily.</text>
</comment>
<evidence type="ECO:0000256" key="2">
    <source>
        <dbReference type="ARBA" id="ARBA00007935"/>
    </source>
</evidence>
<dbReference type="FunFam" id="1.10.3470.10:FF:000001">
    <property type="entry name" value="Vitamin B12 ABC transporter permease BtuC"/>
    <property type="match status" value="1"/>
</dbReference>
<keyword evidence="4" id="KW-1003">Cell membrane</keyword>
<dbReference type="AlphaFoldDB" id="A0A1H9MTH4"/>
<evidence type="ECO:0000256" key="4">
    <source>
        <dbReference type="ARBA" id="ARBA00022475"/>
    </source>
</evidence>
<evidence type="ECO:0000256" key="5">
    <source>
        <dbReference type="ARBA" id="ARBA00022692"/>
    </source>
</evidence>
<feature type="transmembrane region" description="Helical" evidence="8">
    <location>
        <begin position="312"/>
        <end position="329"/>
    </location>
</feature>
<dbReference type="GO" id="GO:0022857">
    <property type="term" value="F:transmembrane transporter activity"/>
    <property type="evidence" value="ECO:0007669"/>
    <property type="project" value="InterPro"/>
</dbReference>
<keyword evidence="3" id="KW-0813">Transport</keyword>
<dbReference type="Pfam" id="PF01032">
    <property type="entry name" value="FecCD"/>
    <property type="match status" value="1"/>
</dbReference>
<evidence type="ECO:0000256" key="7">
    <source>
        <dbReference type="ARBA" id="ARBA00023136"/>
    </source>
</evidence>
<dbReference type="RefSeq" id="WP_089739176.1">
    <property type="nucleotide sequence ID" value="NZ_FOGL01000002.1"/>
</dbReference>
<dbReference type="Proteomes" id="UP000199687">
    <property type="component" value="Unassembled WGS sequence"/>
</dbReference>
<evidence type="ECO:0000313" key="9">
    <source>
        <dbReference type="EMBL" id="SER26769.1"/>
    </source>
</evidence>
<feature type="transmembrane region" description="Helical" evidence="8">
    <location>
        <begin position="194"/>
        <end position="213"/>
    </location>
</feature>
<name>A0A1H9MTH4_9BACI</name>
<dbReference type="OrthoDB" id="9811721at2"/>
<dbReference type="SUPFAM" id="SSF81345">
    <property type="entry name" value="ABC transporter involved in vitamin B12 uptake, BtuC"/>
    <property type="match status" value="1"/>
</dbReference>
<feature type="transmembrane region" description="Helical" evidence="8">
    <location>
        <begin position="116"/>
        <end position="139"/>
    </location>
</feature>
<keyword evidence="10" id="KW-1185">Reference proteome</keyword>
<feature type="transmembrane region" description="Helical" evidence="8">
    <location>
        <begin position="92"/>
        <end position="110"/>
    </location>
</feature>
<sequence>MTSHSKKDRLIMAGLFIAIIATLLISLNMGTMRVTPAEVFQTLIGNGSEQNQLILFDFRLPRMIIALLIGAGMGISGAILQSVTHNELADPGILGINSGAGFAVVLFIYLTHNNPVSTVFVLPLTALVGAVLAAVLIYSISWKNGVTPIRLILVGIGINAAFSALIIVFQLRMDPDNFTQATIWLSGNISGTDWSYTLALLPWILILLPFTIYKASTLDALNLGDETAQGLGAAVEKERMLLLLAAVALAGASVSVGGAIAFLGLVTPHLARKLVGVRHRHSLITTALLGALLLLAADTIGRNILSPSEIPVGLVVSLLGGGYFVYLLMKS</sequence>
<keyword evidence="6 8" id="KW-1133">Transmembrane helix</keyword>
<dbReference type="PANTHER" id="PTHR30472">
    <property type="entry name" value="FERRIC ENTEROBACTIN TRANSPORT SYSTEM PERMEASE PROTEIN"/>
    <property type="match status" value="1"/>
</dbReference>
<dbReference type="GO" id="GO:0033214">
    <property type="term" value="P:siderophore-iron import into cell"/>
    <property type="evidence" value="ECO:0007669"/>
    <property type="project" value="TreeGrafter"/>
</dbReference>
<gene>
    <name evidence="9" type="ORF">SAMN04487944_102144</name>
</gene>
<dbReference type="STRING" id="531814.SAMN04487944_102144"/>
<evidence type="ECO:0000256" key="8">
    <source>
        <dbReference type="SAM" id="Phobius"/>
    </source>
</evidence>
<dbReference type="PANTHER" id="PTHR30472:SF64">
    <property type="entry name" value="IRON(3+)-HYDROXAMATE IMPORT SYSTEM PERMEASE PROTEIN FHUG"/>
    <property type="match status" value="1"/>
</dbReference>
<evidence type="ECO:0000256" key="3">
    <source>
        <dbReference type="ARBA" id="ARBA00022448"/>
    </source>
</evidence>
<keyword evidence="5 8" id="KW-0812">Transmembrane</keyword>
<feature type="transmembrane region" description="Helical" evidence="8">
    <location>
        <begin position="151"/>
        <end position="171"/>
    </location>
</feature>
<feature type="transmembrane region" description="Helical" evidence="8">
    <location>
        <begin position="241"/>
        <end position="263"/>
    </location>
</feature>
<feature type="transmembrane region" description="Helical" evidence="8">
    <location>
        <begin position="283"/>
        <end position="300"/>
    </location>
</feature>
<feature type="transmembrane region" description="Helical" evidence="8">
    <location>
        <begin position="60"/>
        <end position="80"/>
    </location>
</feature>
<organism evidence="9 10">
    <name type="scientific">Gracilibacillus ureilyticus</name>
    <dbReference type="NCBI Taxonomy" id="531814"/>
    <lineage>
        <taxon>Bacteria</taxon>
        <taxon>Bacillati</taxon>
        <taxon>Bacillota</taxon>
        <taxon>Bacilli</taxon>
        <taxon>Bacillales</taxon>
        <taxon>Bacillaceae</taxon>
        <taxon>Gracilibacillus</taxon>
    </lineage>
</organism>
<dbReference type="InterPro" id="IPR000522">
    <property type="entry name" value="ABC_transptr_permease_BtuC"/>
</dbReference>
<dbReference type="InterPro" id="IPR037294">
    <property type="entry name" value="ABC_BtuC-like"/>
</dbReference>
<keyword evidence="7 8" id="KW-0472">Membrane</keyword>
<reference evidence="9 10" key="1">
    <citation type="submission" date="2016-10" db="EMBL/GenBank/DDBJ databases">
        <authorList>
            <person name="de Groot N.N."/>
        </authorList>
    </citation>
    <scope>NUCLEOTIDE SEQUENCE [LARGE SCALE GENOMIC DNA]</scope>
    <source>
        <strain evidence="9 10">CGMCC 1.7727</strain>
    </source>
</reference>